<reference evidence="1" key="1">
    <citation type="submission" date="2021-06" db="EMBL/GenBank/DDBJ databases">
        <authorList>
            <person name="Kallberg Y."/>
            <person name="Tangrot J."/>
            <person name="Rosling A."/>
        </authorList>
    </citation>
    <scope>NUCLEOTIDE SEQUENCE</scope>
    <source>
        <strain evidence="1">CL356</strain>
    </source>
</reference>
<name>A0ACA9PUR4_9GLOM</name>
<feature type="non-terminal residue" evidence="1">
    <location>
        <position position="1"/>
    </location>
</feature>
<evidence type="ECO:0000313" key="2">
    <source>
        <dbReference type="Proteomes" id="UP000789525"/>
    </source>
</evidence>
<accession>A0ACA9PUR4</accession>
<evidence type="ECO:0000313" key="1">
    <source>
        <dbReference type="EMBL" id="CAG8724634.1"/>
    </source>
</evidence>
<comment type="caution">
    <text evidence="1">The sequence shown here is derived from an EMBL/GenBank/DDBJ whole genome shotgun (WGS) entry which is preliminary data.</text>
</comment>
<keyword evidence="2" id="KW-1185">Reference proteome</keyword>
<proteinExistence type="predicted"/>
<dbReference type="EMBL" id="CAJVPT010040126">
    <property type="protein sequence ID" value="CAG8724634.1"/>
    <property type="molecule type" value="Genomic_DNA"/>
</dbReference>
<dbReference type="Proteomes" id="UP000789525">
    <property type="component" value="Unassembled WGS sequence"/>
</dbReference>
<gene>
    <name evidence="1" type="ORF">ACOLOM_LOCUS11301</name>
</gene>
<feature type="non-terminal residue" evidence="1">
    <location>
        <position position="365"/>
    </location>
</feature>
<protein>
    <submittedName>
        <fullName evidence="1">3931_t:CDS:1</fullName>
    </submittedName>
</protein>
<sequence length="365" mass="41725">SGNFHSKHSNHRWRLLLEKEMNKDLRDIMEKRILGPVILPIPKCKTCSSSGNDMMLDSDVSWVPAPILDIVMVSLALSNPLVEIGTRDEFIQPRMRSPAEFISLIGLRTLSYTELASIQSSPGTTLTKAFHVRHTSPRSLRRLAFSLIPSWLLSVSIARRRARRIISSQSSLGSDIGECFRELKTREPRSSLVEVDAKVRDRVEVEVGFWVHQASWDSNQCTRLALYHGRAARRNPSKPLATPISPGTVWTFLEIGDLHMVAFYNTLKTGTCRNHHGAHWMELRNSGRRCDARLPDQTFFSFSRTQLQDKPIFRRASQIPRFYNTLIIVDRPSFSQRDLSNPRDLLTPLSKVLRIPNPHSLQKRK</sequence>
<organism evidence="1 2">
    <name type="scientific">Acaulospora colombiana</name>
    <dbReference type="NCBI Taxonomy" id="27376"/>
    <lineage>
        <taxon>Eukaryota</taxon>
        <taxon>Fungi</taxon>
        <taxon>Fungi incertae sedis</taxon>
        <taxon>Mucoromycota</taxon>
        <taxon>Glomeromycotina</taxon>
        <taxon>Glomeromycetes</taxon>
        <taxon>Diversisporales</taxon>
        <taxon>Acaulosporaceae</taxon>
        <taxon>Acaulospora</taxon>
    </lineage>
</organism>